<comment type="caution">
    <text evidence="1">The sequence shown here is derived from an EMBL/GenBank/DDBJ whole genome shotgun (WGS) entry which is preliminary data.</text>
</comment>
<dbReference type="EMBL" id="RBNI01017275">
    <property type="protein sequence ID" value="RUP04400.1"/>
    <property type="molecule type" value="Genomic_DNA"/>
</dbReference>
<dbReference type="AlphaFoldDB" id="A0A433ANT9"/>
<accession>A0A433ANT9</accession>
<keyword evidence="2" id="KW-1185">Reference proteome</keyword>
<reference evidence="1 2" key="1">
    <citation type="journal article" date="2018" name="New Phytol.">
        <title>Phylogenomics of Endogonaceae and evolution of mycorrhizas within Mucoromycota.</title>
        <authorList>
            <person name="Chang Y."/>
            <person name="Desiro A."/>
            <person name="Na H."/>
            <person name="Sandor L."/>
            <person name="Lipzen A."/>
            <person name="Clum A."/>
            <person name="Barry K."/>
            <person name="Grigoriev I.V."/>
            <person name="Martin F.M."/>
            <person name="Stajich J.E."/>
            <person name="Smith M.E."/>
            <person name="Bonito G."/>
            <person name="Spatafora J.W."/>
        </authorList>
    </citation>
    <scope>NUCLEOTIDE SEQUENCE [LARGE SCALE GENOMIC DNA]</scope>
    <source>
        <strain evidence="1 2">GMNB39</strain>
    </source>
</reference>
<organism evidence="1 2">
    <name type="scientific">Jimgerdemannia flammicorona</name>
    <dbReference type="NCBI Taxonomy" id="994334"/>
    <lineage>
        <taxon>Eukaryota</taxon>
        <taxon>Fungi</taxon>
        <taxon>Fungi incertae sedis</taxon>
        <taxon>Mucoromycota</taxon>
        <taxon>Mucoromycotina</taxon>
        <taxon>Endogonomycetes</taxon>
        <taxon>Endogonales</taxon>
        <taxon>Endogonaceae</taxon>
        <taxon>Jimgerdemannia</taxon>
    </lineage>
</organism>
<protein>
    <submittedName>
        <fullName evidence="1">Uncharacterized protein</fullName>
    </submittedName>
</protein>
<proteinExistence type="predicted"/>
<name>A0A433ANT9_9FUNG</name>
<evidence type="ECO:0000313" key="2">
    <source>
        <dbReference type="Proteomes" id="UP000268093"/>
    </source>
</evidence>
<dbReference type="Proteomes" id="UP000268093">
    <property type="component" value="Unassembled WGS sequence"/>
</dbReference>
<sequence>MTPMTAPASAISPCMRPRRWSRLGAPEAHLPGVRRLLYRNRLRLFCSEWRGLGDRINILGHLHSHCKNEKQAVKLLTRQMSLRSMSLERGVRIGVTHPEINGRKPIRHQFDDPMRVSSLGLLGGEHGLDERDAIIWVEWNDLFPKRLSYIRKRRNVPTIKTARHRQRNQKTSIWKMPDISNHRDFWQQLASEC</sequence>
<evidence type="ECO:0000313" key="1">
    <source>
        <dbReference type="EMBL" id="RUP04400.1"/>
    </source>
</evidence>
<gene>
    <name evidence="1" type="ORF">BC936DRAFT_140542</name>
</gene>